<dbReference type="AlphaFoldDB" id="A0A0N0CWC1"/>
<sequence>MLRMLLLLNYSQYSSPPLQLFSFKLTATLQISLFSSFSSFLGMKFYIFYSKSFLEKGVNR</sequence>
<evidence type="ECO:0000313" key="2">
    <source>
        <dbReference type="EMBL" id="KOY82931.1"/>
    </source>
</evidence>
<name>A0A0N0CWC1_9BACI</name>
<proteinExistence type="predicted"/>
<keyword evidence="1" id="KW-0472">Membrane</keyword>
<reference evidence="2 3" key="1">
    <citation type="submission" date="2015-07" db="EMBL/GenBank/DDBJ databases">
        <title>Genome sequencing project for genomic taxonomy and phylogenomics of Bacillus-like bacteria.</title>
        <authorList>
            <person name="Liu B."/>
            <person name="Wang J."/>
            <person name="Zhu Y."/>
            <person name="Liu G."/>
            <person name="Chen Q."/>
            <person name="Chen Z."/>
            <person name="Che J."/>
            <person name="Ge C."/>
            <person name="Shi H."/>
            <person name="Pan Z."/>
            <person name="Liu X."/>
        </authorList>
    </citation>
    <scope>NUCLEOTIDE SEQUENCE [LARGE SCALE GENOMIC DNA]</scope>
    <source>
        <strain evidence="2 3">DSM 54</strain>
    </source>
</reference>
<dbReference type="EMBL" id="LGCI01000005">
    <property type="protein sequence ID" value="KOY82931.1"/>
    <property type="molecule type" value="Genomic_DNA"/>
</dbReference>
<keyword evidence="3" id="KW-1185">Reference proteome</keyword>
<protein>
    <submittedName>
        <fullName evidence="2">Uncharacterized protein</fullName>
    </submittedName>
</protein>
<evidence type="ECO:0000313" key="3">
    <source>
        <dbReference type="Proteomes" id="UP000037977"/>
    </source>
</evidence>
<keyword evidence="1" id="KW-0812">Transmembrane</keyword>
<organism evidence="2 3">
    <name type="scientific">Lysinibacillus macroides</name>
    <dbReference type="NCBI Taxonomy" id="33935"/>
    <lineage>
        <taxon>Bacteria</taxon>
        <taxon>Bacillati</taxon>
        <taxon>Bacillota</taxon>
        <taxon>Bacilli</taxon>
        <taxon>Bacillales</taxon>
        <taxon>Bacillaceae</taxon>
        <taxon>Lysinibacillus</taxon>
    </lineage>
</organism>
<gene>
    <name evidence="2" type="ORF">ADM90_06315</name>
</gene>
<dbReference type="PATRIC" id="fig|33935.3.peg.690"/>
<evidence type="ECO:0000256" key="1">
    <source>
        <dbReference type="SAM" id="Phobius"/>
    </source>
</evidence>
<dbReference type="Proteomes" id="UP000037977">
    <property type="component" value="Unassembled WGS sequence"/>
</dbReference>
<keyword evidence="1" id="KW-1133">Transmembrane helix</keyword>
<feature type="transmembrane region" description="Helical" evidence="1">
    <location>
        <begin position="20"/>
        <end position="41"/>
    </location>
</feature>
<comment type="caution">
    <text evidence="2">The sequence shown here is derived from an EMBL/GenBank/DDBJ whole genome shotgun (WGS) entry which is preliminary data.</text>
</comment>
<dbReference type="STRING" id="33935.ADM90_06315"/>
<accession>A0A0N0CWC1</accession>